<dbReference type="Gene3D" id="3.40.190.10">
    <property type="entry name" value="Periplasmic binding protein-like II"/>
    <property type="match status" value="2"/>
</dbReference>
<name>A0A7Y0LAV3_9GAMM</name>
<evidence type="ECO:0000259" key="1">
    <source>
        <dbReference type="SMART" id="SM00062"/>
    </source>
</evidence>
<dbReference type="EMBL" id="JABBXH010000002">
    <property type="protein sequence ID" value="NMP31046.1"/>
    <property type="molecule type" value="Genomic_DNA"/>
</dbReference>
<dbReference type="RefSeq" id="WP_169074391.1">
    <property type="nucleotide sequence ID" value="NZ_JABBXH010000002.1"/>
</dbReference>
<comment type="caution">
    <text evidence="2">The sequence shown here is derived from an EMBL/GenBank/DDBJ whole genome shotgun (WGS) entry which is preliminary data.</text>
</comment>
<dbReference type="SMART" id="SM00062">
    <property type="entry name" value="PBPb"/>
    <property type="match status" value="1"/>
</dbReference>
<proteinExistence type="predicted"/>
<dbReference type="Pfam" id="PF00497">
    <property type="entry name" value="SBP_bac_3"/>
    <property type="match status" value="1"/>
</dbReference>
<reference evidence="2 3" key="1">
    <citation type="submission" date="2020-04" db="EMBL/GenBank/DDBJ databases">
        <title>Thalassotalea sp. M1531, isolated from the surface of marine red alga.</title>
        <authorList>
            <person name="Pang L."/>
            <person name="Lu D.-C."/>
        </authorList>
    </citation>
    <scope>NUCLEOTIDE SEQUENCE [LARGE SCALE GENOMIC DNA]</scope>
    <source>
        <strain evidence="2 3">M1531</strain>
    </source>
</reference>
<dbReference type="PANTHER" id="PTHR38834">
    <property type="entry name" value="PERIPLASMIC SUBSTRATE BINDING PROTEIN FAMILY 3"/>
    <property type="match status" value="1"/>
</dbReference>
<keyword evidence="3" id="KW-1185">Reference proteome</keyword>
<dbReference type="PANTHER" id="PTHR38834:SF3">
    <property type="entry name" value="SOLUTE-BINDING PROTEIN FAMILY 3_N-TERMINAL DOMAIN-CONTAINING PROTEIN"/>
    <property type="match status" value="1"/>
</dbReference>
<organism evidence="2 3">
    <name type="scientific">Thalassotalea algicola</name>
    <dbReference type="NCBI Taxonomy" id="2716224"/>
    <lineage>
        <taxon>Bacteria</taxon>
        <taxon>Pseudomonadati</taxon>
        <taxon>Pseudomonadota</taxon>
        <taxon>Gammaproteobacteria</taxon>
        <taxon>Alteromonadales</taxon>
        <taxon>Colwelliaceae</taxon>
        <taxon>Thalassotalea</taxon>
    </lineage>
</organism>
<evidence type="ECO:0000313" key="3">
    <source>
        <dbReference type="Proteomes" id="UP000568664"/>
    </source>
</evidence>
<dbReference type="AlphaFoldDB" id="A0A7Y0LAV3"/>
<dbReference type="Proteomes" id="UP000568664">
    <property type="component" value="Unassembled WGS sequence"/>
</dbReference>
<evidence type="ECO:0000313" key="2">
    <source>
        <dbReference type="EMBL" id="NMP31046.1"/>
    </source>
</evidence>
<dbReference type="SUPFAM" id="SSF53850">
    <property type="entry name" value="Periplasmic binding protein-like II"/>
    <property type="match status" value="1"/>
</dbReference>
<protein>
    <submittedName>
        <fullName evidence="2">Amino acid ABC transporter substrate-binding protein</fullName>
    </submittedName>
</protein>
<accession>A0A7Y0LAV3</accession>
<gene>
    <name evidence="2" type="ORF">HII17_05655</name>
</gene>
<dbReference type="InterPro" id="IPR001638">
    <property type="entry name" value="Solute-binding_3/MltF_N"/>
</dbReference>
<sequence length="265" mass="30065">MVLVKGSSMVKVVSWAAIAIAFFASNLKVMAKNAEVALDKQITFYSEVYPPANYIENGELKGITVDTLKALWQHLDIPEQDISVVPWSRGYRFTLTDENTALFTMSRTHSREHLFKWVGPVFNSTHVLMAKKNKGLSFKKLGEIFYHKVAAVRGDISEIALMQVGFPESNMAKVSELKQAYLMLEAGRVDMMVVTIHGFSYLSRQLGFNAGDYHAIWEVNKVGNYIAFNVDTPDDVISQYQQAFIAISQQRLTIKEMYQLPEEEY</sequence>
<feature type="domain" description="Solute-binding protein family 3/N-terminal" evidence="1">
    <location>
        <begin position="41"/>
        <end position="262"/>
    </location>
</feature>